<evidence type="ECO:0000256" key="2">
    <source>
        <dbReference type="ARBA" id="ARBA00022692"/>
    </source>
</evidence>
<dbReference type="GO" id="GO:0016020">
    <property type="term" value="C:membrane"/>
    <property type="evidence" value="ECO:0007669"/>
    <property type="project" value="UniProtKB-SubCell"/>
</dbReference>
<evidence type="ECO:0000256" key="1">
    <source>
        <dbReference type="ARBA" id="ARBA00004141"/>
    </source>
</evidence>
<proteinExistence type="predicted"/>
<evidence type="ECO:0000256" key="3">
    <source>
        <dbReference type="ARBA" id="ARBA00022989"/>
    </source>
</evidence>
<feature type="transmembrane region" description="Helical" evidence="5">
    <location>
        <begin position="150"/>
        <end position="167"/>
    </location>
</feature>
<feature type="transmembrane region" description="Helical" evidence="5">
    <location>
        <begin position="218"/>
        <end position="244"/>
    </location>
</feature>
<dbReference type="SUPFAM" id="SSF103473">
    <property type="entry name" value="MFS general substrate transporter"/>
    <property type="match status" value="1"/>
</dbReference>
<dbReference type="EMBL" id="CP034457">
    <property type="protein sequence ID" value="QBM87000.1"/>
    <property type="molecule type" value="Genomic_DNA"/>
</dbReference>
<keyword evidence="2 5" id="KW-0812">Transmembrane</keyword>
<feature type="transmembrane region" description="Helical" evidence="5">
    <location>
        <begin position="394"/>
        <end position="416"/>
    </location>
</feature>
<keyword evidence="7" id="KW-1185">Reference proteome</keyword>
<sequence length="574" mass="63852">MSSEPLIRSTKFSEANTDVDAAVGHAVYESYSAIVEDDSEHLDEDASWLRDQRNLHKSLHWLFRPSVVMVGLTIFMFAFAYSSAEGTKQMIQFKLACNSIRTSSGNDYCDPAETQVLVLSLQQAYSIALGIAMIVALGKVGPLSDQYGRKIFLIGIIVFQMIGKFSRYTLMSTYPNLQFSLMVGTEFLANCFGGLLTVMTLANCYVSDIAEPHQRTYYLGINMASLFVGMSTGPLVGNFIISIFKKQSLNTQPEAKYGPDLSSADFMPLRFELVTLFLLTLFIVFVLPESRGQHARRMSRSLSSTPLVTSLRPNITPNKTERFLGSFNFLRPLRLIFYPRDSVHRLRHKYIKSTRVAVLLLILTDCFITSLAAALGETYVLYGIYKFKWTAVDIGHLMAITCSSRAVILIVISPLLSYNLLQKKLGLEPNKKRFDYIDYGTVMIAFVFESVGQFLISVSPSGILFLGCLMLNSVASLATPAINSSIVKFYPESKIGEVFGAMAIVKNIFSIVSPVAVLGIYKTSVSKWHFPQVIFLIFSGVFLVLALVMTYVIITLTNAENEDALEAESTRANL</sequence>
<dbReference type="PANTHER" id="PTHR23507:SF1">
    <property type="entry name" value="FI18259P1-RELATED"/>
    <property type="match status" value="1"/>
</dbReference>
<feature type="transmembrane region" description="Helical" evidence="5">
    <location>
        <begin position="187"/>
        <end position="206"/>
    </location>
</feature>
<keyword evidence="3 5" id="KW-1133">Transmembrane helix</keyword>
<feature type="transmembrane region" description="Helical" evidence="5">
    <location>
        <begin position="533"/>
        <end position="554"/>
    </location>
</feature>
<feature type="transmembrane region" description="Helical" evidence="5">
    <location>
        <begin position="269"/>
        <end position="288"/>
    </location>
</feature>
<keyword evidence="4 5" id="KW-0472">Membrane</keyword>
<evidence type="ECO:0000313" key="7">
    <source>
        <dbReference type="Proteomes" id="UP000292447"/>
    </source>
</evidence>
<evidence type="ECO:0000313" key="6">
    <source>
        <dbReference type="EMBL" id="QBM87000.1"/>
    </source>
</evidence>
<feature type="transmembrane region" description="Helical" evidence="5">
    <location>
        <begin position="61"/>
        <end position="81"/>
    </location>
</feature>
<organism evidence="6 7">
    <name type="scientific">Metschnikowia aff. pulcherrima</name>
    <dbReference type="NCBI Taxonomy" id="2163413"/>
    <lineage>
        <taxon>Eukaryota</taxon>
        <taxon>Fungi</taxon>
        <taxon>Dikarya</taxon>
        <taxon>Ascomycota</taxon>
        <taxon>Saccharomycotina</taxon>
        <taxon>Pichiomycetes</taxon>
        <taxon>Metschnikowiaceae</taxon>
        <taxon>Metschnikowia</taxon>
    </lineage>
</organism>
<dbReference type="Gene3D" id="1.20.1250.20">
    <property type="entry name" value="MFS general substrate transporter like domains"/>
    <property type="match status" value="1"/>
</dbReference>
<accession>A0A4P6XIK5</accession>
<dbReference type="Proteomes" id="UP000292447">
    <property type="component" value="Chromosome II"/>
</dbReference>
<dbReference type="InterPro" id="IPR005829">
    <property type="entry name" value="Sugar_transporter_CS"/>
</dbReference>
<evidence type="ECO:0000256" key="4">
    <source>
        <dbReference type="ARBA" id="ARBA00023136"/>
    </source>
</evidence>
<protein>
    <submittedName>
        <fullName evidence="6">Major Facilitator Superfamily protein</fullName>
    </submittedName>
</protein>
<name>A0A4P6XIK5_9ASCO</name>
<feature type="transmembrane region" description="Helical" evidence="5">
    <location>
        <begin position="356"/>
        <end position="382"/>
    </location>
</feature>
<dbReference type="InterPro" id="IPR011701">
    <property type="entry name" value="MFS"/>
</dbReference>
<dbReference type="Pfam" id="PF07690">
    <property type="entry name" value="MFS_1"/>
    <property type="match status" value="2"/>
</dbReference>
<feature type="transmembrane region" description="Helical" evidence="5">
    <location>
        <begin position="498"/>
        <end position="521"/>
    </location>
</feature>
<evidence type="ECO:0000256" key="5">
    <source>
        <dbReference type="SAM" id="Phobius"/>
    </source>
</evidence>
<feature type="transmembrane region" description="Helical" evidence="5">
    <location>
        <begin position="116"/>
        <end position="138"/>
    </location>
</feature>
<reference evidence="7" key="1">
    <citation type="submission" date="2019-03" db="EMBL/GenBank/DDBJ databases">
        <title>Snf2 controls pulcherriminic acid biosynthesis and connects pigmentation and antifungal activity of the yeast Metschnikowia pulcherrima.</title>
        <authorList>
            <person name="Gore-Lloyd D."/>
            <person name="Sumann I."/>
            <person name="Brachmann A.O."/>
            <person name="Schneeberger K."/>
            <person name="Ortiz-Merino R.A."/>
            <person name="Moreno-Beltran M."/>
            <person name="Schlaefli M."/>
            <person name="Kirner P."/>
            <person name="Santos Kron A."/>
            <person name="Wolfe K.H."/>
            <person name="Piel J."/>
            <person name="Ahrens C.H."/>
            <person name="Henk D."/>
            <person name="Freimoser F.M."/>
        </authorList>
    </citation>
    <scope>NUCLEOTIDE SEQUENCE [LARGE SCALE GENOMIC DNA]</scope>
    <source>
        <strain evidence="7">APC 1.2</strain>
    </source>
</reference>
<dbReference type="InterPro" id="IPR036259">
    <property type="entry name" value="MFS_trans_sf"/>
</dbReference>
<comment type="subcellular location">
    <subcellularLocation>
        <location evidence="1">Membrane</location>
        <topology evidence="1">Multi-pass membrane protein</topology>
    </subcellularLocation>
</comment>
<dbReference type="GO" id="GO:0022857">
    <property type="term" value="F:transmembrane transporter activity"/>
    <property type="evidence" value="ECO:0007669"/>
    <property type="project" value="InterPro"/>
</dbReference>
<dbReference type="PANTHER" id="PTHR23507">
    <property type="entry name" value="ZGC:174356"/>
    <property type="match status" value="1"/>
</dbReference>
<dbReference type="PROSITE" id="PS00216">
    <property type="entry name" value="SUGAR_TRANSPORT_1"/>
    <property type="match status" value="1"/>
</dbReference>
<feature type="transmembrane region" description="Helical" evidence="5">
    <location>
        <begin position="436"/>
        <end position="456"/>
    </location>
</feature>
<gene>
    <name evidence="6" type="primary">MPUL0B01940</name>
    <name evidence="6" type="ORF">METSCH_B01940</name>
</gene>
<dbReference type="AlphaFoldDB" id="A0A4P6XIK5"/>